<dbReference type="AlphaFoldDB" id="A0A3M7QAT1"/>
<protein>
    <submittedName>
        <fullName evidence="1">Uncharacterized protein</fullName>
    </submittedName>
</protein>
<evidence type="ECO:0000313" key="2">
    <source>
        <dbReference type="Proteomes" id="UP000276133"/>
    </source>
</evidence>
<proteinExistence type="predicted"/>
<dbReference type="EMBL" id="REGN01006777">
    <property type="protein sequence ID" value="RNA08339.1"/>
    <property type="molecule type" value="Genomic_DNA"/>
</dbReference>
<reference evidence="1 2" key="1">
    <citation type="journal article" date="2018" name="Sci. Rep.">
        <title>Genomic signatures of local adaptation to the degree of environmental predictability in rotifers.</title>
        <authorList>
            <person name="Franch-Gras L."/>
            <person name="Hahn C."/>
            <person name="Garcia-Roger E.M."/>
            <person name="Carmona M.J."/>
            <person name="Serra M."/>
            <person name="Gomez A."/>
        </authorList>
    </citation>
    <scope>NUCLEOTIDE SEQUENCE [LARGE SCALE GENOMIC DNA]</scope>
    <source>
        <strain evidence="1">HYR1</strain>
    </source>
</reference>
<dbReference type="Proteomes" id="UP000276133">
    <property type="component" value="Unassembled WGS sequence"/>
</dbReference>
<name>A0A3M7QAT1_BRAPC</name>
<sequence length="71" mass="8265">MYVEKILIGINPMKKIIIVDQYKYKSELENYNHRTNYHEILMDSFFRLGDLALVLPDTFGLGSLEKRPSSG</sequence>
<accession>A0A3M7QAT1</accession>
<organism evidence="1 2">
    <name type="scientific">Brachionus plicatilis</name>
    <name type="common">Marine rotifer</name>
    <name type="synonym">Brachionus muelleri</name>
    <dbReference type="NCBI Taxonomy" id="10195"/>
    <lineage>
        <taxon>Eukaryota</taxon>
        <taxon>Metazoa</taxon>
        <taxon>Spiralia</taxon>
        <taxon>Gnathifera</taxon>
        <taxon>Rotifera</taxon>
        <taxon>Eurotatoria</taxon>
        <taxon>Monogononta</taxon>
        <taxon>Pseudotrocha</taxon>
        <taxon>Ploima</taxon>
        <taxon>Brachionidae</taxon>
        <taxon>Brachionus</taxon>
    </lineage>
</organism>
<evidence type="ECO:0000313" key="1">
    <source>
        <dbReference type="EMBL" id="RNA08339.1"/>
    </source>
</evidence>
<gene>
    <name evidence="1" type="ORF">BpHYR1_003142</name>
</gene>
<comment type="caution">
    <text evidence="1">The sequence shown here is derived from an EMBL/GenBank/DDBJ whole genome shotgun (WGS) entry which is preliminary data.</text>
</comment>
<keyword evidence="2" id="KW-1185">Reference proteome</keyword>